<feature type="transmembrane region" description="Helical" evidence="4">
    <location>
        <begin position="1472"/>
        <end position="1491"/>
    </location>
</feature>
<name>A0AAV7ZAH3_9EUKA</name>
<dbReference type="Gene3D" id="2.60.40.150">
    <property type="entry name" value="C2 domain"/>
    <property type="match status" value="1"/>
</dbReference>
<evidence type="ECO:0000256" key="3">
    <source>
        <dbReference type="SAM" id="MobiDB-lite"/>
    </source>
</evidence>
<dbReference type="PANTHER" id="PTHR45911:SF4">
    <property type="entry name" value="MULTIPLE C2 AND TRANSMEMBRANE DOMAIN-CONTAINING PROTEIN"/>
    <property type="match status" value="1"/>
</dbReference>
<keyword evidence="1" id="KW-0479">Metal-binding</keyword>
<keyword evidence="4" id="KW-1133">Transmembrane helix</keyword>
<protein>
    <submittedName>
        <fullName evidence="6">C2 domain-containing protein</fullName>
    </submittedName>
</protein>
<dbReference type="Pfam" id="PF00168">
    <property type="entry name" value="C2"/>
    <property type="match status" value="2"/>
</dbReference>
<accession>A0AAV7ZAH3</accession>
<keyword evidence="4" id="KW-0812">Transmembrane</keyword>
<dbReference type="InterPro" id="IPR000008">
    <property type="entry name" value="C2_dom"/>
</dbReference>
<feature type="domain" description="C2" evidence="5">
    <location>
        <begin position="494"/>
        <end position="615"/>
    </location>
</feature>
<dbReference type="EMBL" id="JANTQA010000032">
    <property type="protein sequence ID" value="KAJ3438869.1"/>
    <property type="molecule type" value="Genomic_DNA"/>
</dbReference>
<dbReference type="InterPro" id="IPR035892">
    <property type="entry name" value="C2_domain_sf"/>
</dbReference>
<gene>
    <name evidence="6" type="ORF">M0812_14884</name>
</gene>
<sequence>MGKRTHLEKPRMKYSQIFLEESGLEQKEIGKRKYGINFEKQTERGFLKYQHLSHSKRVFNIDGDDRIRDLVCSKEEDGDIYIRTIENQNVKLNEEWPRGYLVTGLDWDECGEEGSGKYFRILSVPQEVEKNIWKIKVKNVKFFDLFHTSKFKIHHKPTFNNKANNNNNNKLIKNENEQQKQEQEQEQEQQKKQQQEINQKQKHNKNELQFDWRGGDQETFGVNYDFEKEKADNEFVLLEEEGLPKIVCSNCYSLIQLDLLVEFDIDREGLNYFNIEINTQTKNVIEARLLKQILRYEIEKRVVEPKKRFSLVFSIGPIPIYIDFEVGLDISCSGELIFNGNITAGIVLNTEGMFGATYTKQQDWQEKGDFDYSIIPIKPSLAGSDIDLNLHIGIYPVFNTVVNRAISWMQILKPYMLAKFTTDVDEKCNNGVVHWETFFGMDVLVYLPRVELPVIDDWINPYLNQSWEWTIVELMKMNCSFCEGCVDSLDAEQNFERIGSTNNYFKISEEDDIGVYLTVERGNDLENNNILDKIDPYINICIQENGKCGKVFQTSIKDNTLNPVWNEKMFLGSIQPDSKLLFKLYDDDLLFDDFLGEFDYQLNNCGDEECSEKHFLKKSNEIKGEIEFKIEKGLNHFFVEIINATNLIEGNYYIEITRLDLSETVNSEKINSESPIFNEIFKYSFIKTNTEFNLKLKRENASSDDEVIYQFNFFDTITNDQQIVVKNFEYNNRASSLALNLNKNPIILPFGTWSDEMSIEGNSMRIFQIVNDNNQKFDQFQILTNRQNDEKSQIYLWDDYPEGATGDAIGYWEDTKTGWVSVQDSINFYYIGIGTVANSKNERLHLHLKVQRIAQPGDGLIKGFIQSGGYINFKIASDHFNDNDNTNGVDPNKSNGLAIYAQSNLNSDPDLFLYDSNLKNISLITNRLGINELMIIPYNCYNGLSDSCYLWDWGNTVLKDDGMVVSLLAWLYSESTSSEEMNYQIRFIPFFSVSVDSEFILPALEKNLDPALLEIIIPNGYHELEIISGDASNYNVYGKWIKLDYECKLPHSDCKDFETQTNDNQINIVIPDQREEKKLRLSVWNLEEDEPSNVGFNFNLRKEITSGEMFNLKLYHKNNQYFQYTVINTSMSNNIIFAKLMKNKNFYSKSFTIYGSLSSNPSSTNYDWKMNSIESEFSLQIDDLDSSQVLYFYIEYEEQIITQFFFQIIQRIGSPLYLNQTLTSNLDDFGIQLVEFNISQIADASCGVMIECIANQNNPDVFVGLDSNVNLTNALWFSSNYGNDNLPITKEMLIKQNLDIINGDSIWVALMSTLPSQYQLVIRPLDFSEIEIDYQLNDMDIQNGNAWISFKLLNEDWLFHELLTDGDELTNDFINSIYSASNSNSGSDLMNNWNQTVNKNLLNCAENCFQRVSKNEIKLLIPASKDYYLSSEQETLQIKIIQDAIMPNWQFTTKSLTIENVLIHDINDGNSLFNFNYLLSIISFLCLYFFLA</sequence>
<dbReference type="CDD" id="cd00030">
    <property type="entry name" value="C2"/>
    <property type="match status" value="1"/>
</dbReference>
<dbReference type="Proteomes" id="UP001146793">
    <property type="component" value="Unassembled WGS sequence"/>
</dbReference>
<evidence type="ECO:0000256" key="2">
    <source>
        <dbReference type="ARBA" id="ARBA00022837"/>
    </source>
</evidence>
<dbReference type="GO" id="GO:0005509">
    <property type="term" value="F:calcium ion binding"/>
    <property type="evidence" value="ECO:0007669"/>
    <property type="project" value="TreeGrafter"/>
</dbReference>
<proteinExistence type="predicted"/>
<organism evidence="6 7">
    <name type="scientific">Anaeramoeba flamelloides</name>
    <dbReference type="NCBI Taxonomy" id="1746091"/>
    <lineage>
        <taxon>Eukaryota</taxon>
        <taxon>Metamonada</taxon>
        <taxon>Anaeramoebidae</taxon>
        <taxon>Anaeramoeba</taxon>
    </lineage>
</organism>
<comment type="caution">
    <text evidence="6">The sequence shown here is derived from an EMBL/GenBank/DDBJ whole genome shotgun (WGS) entry which is preliminary data.</text>
</comment>
<dbReference type="SMART" id="SM00239">
    <property type="entry name" value="C2"/>
    <property type="match status" value="2"/>
</dbReference>
<feature type="region of interest" description="Disordered" evidence="3">
    <location>
        <begin position="176"/>
        <end position="208"/>
    </location>
</feature>
<keyword evidence="2" id="KW-0106">Calcium</keyword>
<dbReference type="SUPFAM" id="SSF49562">
    <property type="entry name" value="C2 domain (Calcium/lipid-binding domain, CaLB)"/>
    <property type="match status" value="1"/>
</dbReference>
<dbReference type="GO" id="GO:0016020">
    <property type="term" value="C:membrane"/>
    <property type="evidence" value="ECO:0007669"/>
    <property type="project" value="TreeGrafter"/>
</dbReference>
<reference evidence="6" key="1">
    <citation type="submission" date="2022-08" db="EMBL/GenBank/DDBJ databases">
        <title>Novel sulphate-reducing endosymbionts in the free-living metamonad Anaeramoeba.</title>
        <authorList>
            <person name="Jerlstrom-Hultqvist J."/>
            <person name="Cepicka I."/>
            <person name="Gallot-Lavallee L."/>
            <person name="Salas-Leiva D."/>
            <person name="Curtis B.A."/>
            <person name="Zahonova K."/>
            <person name="Pipaliya S."/>
            <person name="Dacks J."/>
            <person name="Roger A.J."/>
        </authorList>
    </citation>
    <scope>NUCLEOTIDE SEQUENCE</scope>
    <source>
        <strain evidence="6">Busselton2</strain>
    </source>
</reference>
<dbReference type="PANTHER" id="PTHR45911">
    <property type="entry name" value="C2 DOMAIN-CONTAINING PROTEIN"/>
    <property type="match status" value="1"/>
</dbReference>
<evidence type="ECO:0000256" key="4">
    <source>
        <dbReference type="SAM" id="Phobius"/>
    </source>
</evidence>
<evidence type="ECO:0000256" key="1">
    <source>
        <dbReference type="ARBA" id="ARBA00022723"/>
    </source>
</evidence>
<evidence type="ECO:0000259" key="5">
    <source>
        <dbReference type="PROSITE" id="PS50004"/>
    </source>
</evidence>
<evidence type="ECO:0000313" key="6">
    <source>
        <dbReference type="EMBL" id="KAJ3438869.1"/>
    </source>
</evidence>
<dbReference type="PROSITE" id="PS50004">
    <property type="entry name" value="C2"/>
    <property type="match status" value="1"/>
</dbReference>
<feature type="compositionally biased region" description="Basic and acidic residues" evidence="3">
    <location>
        <begin position="176"/>
        <end position="194"/>
    </location>
</feature>
<keyword evidence="4" id="KW-0472">Membrane</keyword>
<evidence type="ECO:0000313" key="7">
    <source>
        <dbReference type="Proteomes" id="UP001146793"/>
    </source>
</evidence>